<protein>
    <submittedName>
        <fullName evidence="2">Uncharacterized protein</fullName>
    </submittedName>
</protein>
<organism evidence="2">
    <name type="scientific">Notodromas monacha</name>
    <dbReference type="NCBI Taxonomy" id="399045"/>
    <lineage>
        <taxon>Eukaryota</taxon>
        <taxon>Metazoa</taxon>
        <taxon>Ecdysozoa</taxon>
        <taxon>Arthropoda</taxon>
        <taxon>Crustacea</taxon>
        <taxon>Oligostraca</taxon>
        <taxon>Ostracoda</taxon>
        <taxon>Podocopa</taxon>
        <taxon>Podocopida</taxon>
        <taxon>Cypridocopina</taxon>
        <taxon>Cypridoidea</taxon>
        <taxon>Cyprididae</taxon>
        <taxon>Notodromas</taxon>
    </lineage>
</organism>
<feature type="region of interest" description="Disordered" evidence="1">
    <location>
        <begin position="1"/>
        <end position="23"/>
    </location>
</feature>
<dbReference type="AlphaFoldDB" id="A0A7R9GM21"/>
<gene>
    <name evidence="2" type="ORF">NMOB1V02_LOCUS13086</name>
</gene>
<name>A0A7R9GM21_9CRUS</name>
<evidence type="ECO:0000313" key="3">
    <source>
        <dbReference type="Proteomes" id="UP000678499"/>
    </source>
</evidence>
<keyword evidence="3" id="KW-1185">Reference proteome</keyword>
<dbReference type="EMBL" id="OA897599">
    <property type="protein sequence ID" value="CAD7285484.1"/>
    <property type="molecule type" value="Genomic_DNA"/>
</dbReference>
<dbReference type="EMBL" id="CAJPEX010015562">
    <property type="protein sequence ID" value="CAG0925636.1"/>
    <property type="molecule type" value="Genomic_DNA"/>
</dbReference>
<evidence type="ECO:0000313" key="2">
    <source>
        <dbReference type="EMBL" id="CAD7285484.1"/>
    </source>
</evidence>
<dbReference type="Proteomes" id="UP000678499">
    <property type="component" value="Unassembled WGS sequence"/>
</dbReference>
<evidence type="ECO:0000256" key="1">
    <source>
        <dbReference type="SAM" id="MobiDB-lite"/>
    </source>
</evidence>
<feature type="non-terminal residue" evidence="2">
    <location>
        <position position="85"/>
    </location>
</feature>
<accession>A0A7R9GM21</accession>
<sequence length="85" mass="9539">MMRSSQCGKQHPIHHTPITPTKADSDATLASVLVMFRLNGPQKAAKLDFFHKIWSLYNKLLKRSRTVHLGRNPGNSSNPWAAKSD</sequence>
<proteinExistence type="predicted"/>
<reference evidence="2" key="1">
    <citation type="submission" date="2020-11" db="EMBL/GenBank/DDBJ databases">
        <authorList>
            <person name="Tran Van P."/>
        </authorList>
    </citation>
    <scope>NUCLEOTIDE SEQUENCE</scope>
</reference>